<proteinExistence type="predicted"/>
<reference evidence="1" key="1">
    <citation type="submission" date="2022-10" db="EMBL/GenBank/DDBJ databases">
        <title>The complete genomes of actinobacterial strains from the NBC collection.</title>
        <authorList>
            <person name="Joergensen T.S."/>
            <person name="Alvarez Arevalo M."/>
            <person name="Sterndorff E.B."/>
            <person name="Faurdal D."/>
            <person name="Vuksanovic O."/>
            <person name="Mourched A.-S."/>
            <person name="Charusanti P."/>
            <person name="Shaw S."/>
            <person name="Blin K."/>
            <person name="Weber T."/>
        </authorList>
    </citation>
    <scope>NUCLEOTIDE SEQUENCE</scope>
    <source>
        <strain evidence="1">NBC_01401</strain>
    </source>
</reference>
<dbReference type="InterPro" id="IPR023393">
    <property type="entry name" value="START-like_dom_sf"/>
</dbReference>
<dbReference type="CDD" id="cd07812">
    <property type="entry name" value="SRPBCC"/>
    <property type="match status" value="1"/>
</dbReference>
<dbReference type="Gene3D" id="3.30.530.20">
    <property type="match status" value="1"/>
</dbReference>
<organism evidence="1">
    <name type="scientific">Streptomyces sp. NBC_01401</name>
    <dbReference type="NCBI Taxonomy" id="2903854"/>
    <lineage>
        <taxon>Bacteria</taxon>
        <taxon>Bacillati</taxon>
        <taxon>Actinomycetota</taxon>
        <taxon>Actinomycetes</taxon>
        <taxon>Kitasatosporales</taxon>
        <taxon>Streptomycetaceae</taxon>
        <taxon>Streptomyces</taxon>
    </lineage>
</organism>
<dbReference type="InterPro" id="IPR019587">
    <property type="entry name" value="Polyketide_cyclase/dehydratase"/>
</dbReference>
<dbReference type="Pfam" id="PF10604">
    <property type="entry name" value="Polyketide_cyc2"/>
    <property type="match status" value="1"/>
</dbReference>
<sequence length="176" mass="19190">MSTTTSSGVTAEPRNPLAGLDLTPFTFARRCWVGLPPDSVYRLISDVSLIGTWSPSASAVRYEPGDGPWVGARFSGSNRRDGREWVTRSEVVRADPGSAFAFVVGGAEHGIVRWDWRLHEQGTGSVVEQTWRLLRTDPVLGDTVEDLLALRDHMAESAESTLVALAEWIAGHGTQE</sequence>
<name>A0AAU3GPH3_9ACTN</name>
<evidence type="ECO:0000313" key="1">
    <source>
        <dbReference type="EMBL" id="WTY94858.1"/>
    </source>
</evidence>
<protein>
    <submittedName>
        <fullName evidence="1">SRPBCC family protein</fullName>
    </submittedName>
</protein>
<accession>A0AAU3GPH3</accession>
<dbReference type="EMBL" id="CP109535">
    <property type="protein sequence ID" value="WTY94858.1"/>
    <property type="molecule type" value="Genomic_DNA"/>
</dbReference>
<dbReference type="SUPFAM" id="SSF55961">
    <property type="entry name" value="Bet v1-like"/>
    <property type="match status" value="1"/>
</dbReference>
<gene>
    <name evidence="1" type="ORF">OG626_08080</name>
</gene>
<dbReference type="AlphaFoldDB" id="A0AAU3GPH3"/>